<gene>
    <name evidence="2" type="ORF">P691DRAFT_777636</name>
</gene>
<sequence length="707" mass="81338">MATEIRAADALLIGELESTYISSHTKDPNSPESPQPERLVITTPNADYLPFIDLGRRIVLLKSDGRWGAEDWAQWPQWFFDEYDHFPYVLRRPKPEELATHPLRRIWWTMGEGDFMEEKGCGLEGIGRLAPQIAEEFHVLHLELIKRITASDCNRIDEHFRKLYAAATALQRNVSLLCDTPQTFVNVFVTVATVQRFYLETRALLDKIEKWDPLVTFGQKYKVNLEIIGTITDRLGLAYELFDKGVPVWLVRTPALIPQTISIVRQTDVTKPSPSVGVVVDPWPEAPPYYSGILSPVMYAGSSKWKPGTIDLSHVGPEALPRPKPAPESVIEYPAVPQKDAMSRPSSREPSQTDRASPQTVQSSSRLQKDRAQRYTPYQKPATKPTHQSINFERFRTSTSPFSSQPLPEWENALRSVNTDLSRLVDHPQKQLFKGYAFPDSLTFIGDGLRDVEMLLAWLIIRTSWMASLVSFTGPHRQPLPNPQQWRTYLRNIALDLQLVRPDERRQHILQSPPPEPSKINRSTRRGQKMKDMLKDIFTNPKPTSVSSIQWNDRVVWRPGSITLDRIDRQLAAWDIHDHNFRFELYALDQCVMQSTDRWPRLAGVFPEETLLVDPLPTSMPRITSEDWRERCPYLDVFRSVLAEWPGEVPRQLADMKFGSKEDDHIVWDRDRMCEVEKLAYGFYSQTFFDYFGRAPAVPHTLPRADI</sequence>
<dbReference type="EMBL" id="MU151307">
    <property type="protein sequence ID" value="KAF9445345.1"/>
    <property type="molecule type" value="Genomic_DNA"/>
</dbReference>
<evidence type="ECO:0000313" key="3">
    <source>
        <dbReference type="Proteomes" id="UP000807342"/>
    </source>
</evidence>
<feature type="compositionally biased region" description="Polar residues" evidence="1">
    <location>
        <begin position="344"/>
        <end position="366"/>
    </location>
</feature>
<evidence type="ECO:0000313" key="2">
    <source>
        <dbReference type="EMBL" id="KAF9445345.1"/>
    </source>
</evidence>
<feature type="region of interest" description="Disordered" evidence="1">
    <location>
        <begin position="334"/>
        <end position="391"/>
    </location>
</feature>
<evidence type="ECO:0000256" key="1">
    <source>
        <dbReference type="SAM" id="MobiDB-lite"/>
    </source>
</evidence>
<dbReference type="AlphaFoldDB" id="A0A9P6C173"/>
<name>A0A9P6C173_9AGAR</name>
<dbReference type="Proteomes" id="UP000807342">
    <property type="component" value="Unassembled WGS sequence"/>
</dbReference>
<organism evidence="2 3">
    <name type="scientific">Macrolepiota fuliginosa MF-IS2</name>
    <dbReference type="NCBI Taxonomy" id="1400762"/>
    <lineage>
        <taxon>Eukaryota</taxon>
        <taxon>Fungi</taxon>
        <taxon>Dikarya</taxon>
        <taxon>Basidiomycota</taxon>
        <taxon>Agaricomycotina</taxon>
        <taxon>Agaricomycetes</taxon>
        <taxon>Agaricomycetidae</taxon>
        <taxon>Agaricales</taxon>
        <taxon>Agaricineae</taxon>
        <taxon>Agaricaceae</taxon>
        <taxon>Macrolepiota</taxon>
    </lineage>
</organism>
<protein>
    <submittedName>
        <fullName evidence="2">Uncharacterized protein</fullName>
    </submittedName>
</protein>
<dbReference type="OrthoDB" id="2634326at2759"/>
<proteinExistence type="predicted"/>
<accession>A0A9P6C173</accession>
<keyword evidence="3" id="KW-1185">Reference proteome</keyword>
<feature type="region of interest" description="Disordered" evidence="1">
    <location>
        <begin position="508"/>
        <end position="527"/>
    </location>
</feature>
<comment type="caution">
    <text evidence="2">The sequence shown here is derived from an EMBL/GenBank/DDBJ whole genome shotgun (WGS) entry which is preliminary data.</text>
</comment>
<reference evidence="2" key="1">
    <citation type="submission" date="2020-11" db="EMBL/GenBank/DDBJ databases">
        <authorList>
            <consortium name="DOE Joint Genome Institute"/>
            <person name="Ahrendt S."/>
            <person name="Riley R."/>
            <person name="Andreopoulos W."/>
            <person name="Labutti K."/>
            <person name="Pangilinan J."/>
            <person name="Ruiz-Duenas F.J."/>
            <person name="Barrasa J.M."/>
            <person name="Sanchez-Garcia M."/>
            <person name="Camarero S."/>
            <person name="Miyauchi S."/>
            <person name="Serrano A."/>
            <person name="Linde D."/>
            <person name="Babiker R."/>
            <person name="Drula E."/>
            <person name="Ayuso-Fernandez I."/>
            <person name="Pacheco R."/>
            <person name="Padilla G."/>
            <person name="Ferreira P."/>
            <person name="Barriuso J."/>
            <person name="Kellner H."/>
            <person name="Castanera R."/>
            <person name="Alfaro M."/>
            <person name="Ramirez L."/>
            <person name="Pisabarro A.G."/>
            <person name="Kuo A."/>
            <person name="Tritt A."/>
            <person name="Lipzen A."/>
            <person name="He G."/>
            <person name="Yan M."/>
            <person name="Ng V."/>
            <person name="Cullen D."/>
            <person name="Martin F."/>
            <person name="Rosso M.-N."/>
            <person name="Henrissat B."/>
            <person name="Hibbett D."/>
            <person name="Martinez A.T."/>
            <person name="Grigoriev I.V."/>
        </authorList>
    </citation>
    <scope>NUCLEOTIDE SEQUENCE</scope>
    <source>
        <strain evidence="2">MF-IS2</strain>
    </source>
</reference>